<accession>A0AA41MDN5</accession>
<dbReference type="GO" id="GO:0016192">
    <property type="term" value="P:vesicle-mediated transport"/>
    <property type="evidence" value="ECO:0007669"/>
    <property type="project" value="InterPro"/>
</dbReference>
<dbReference type="GO" id="GO:0015031">
    <property type="term" value="P:protein transport"/>
    <property type="evidence" value="ECO:0007669"/>
    <property type="project" value="UniProtKB-KW"/>
</dbReference>
<evidence type="ECO:0000256" key="1">
    <source>
        <dbReference type="ARBA" id="ARBA00009884"/>
    </source>
</evidence>
<dbReference type="PANTHER" id="PTHR11679">
    <property type="entry name" value="VESICLE PROTEIN SORTING-ASSOCIATED"/>
    <property type="match status" value="1"/>
</dbReference>
<sequence>MPQYQKELNNSTHLHLADDCMKHFKGYVEKLCGVEQDLAMGSDAEGKKIKDAMKLIPVLLDAAVPPYDKIWVLLLYILLQNGVREENLAKLIQHANVQAFSSLIRNLEQLEGTVTNPGGSGTSIRLERWERREPTYRLSHWTPIIKDMLEDVVEHGLHQKLWPFVSDPAPTSSSQTTVSARFGHWHKNKVGIEAWSGSRLIVYFMGGVAMSKMRAAYEVTRATEGKWEVLINSSHILTPT</sequence>
<keyword evidence="2" id="KW-0653">Protein transport</keyword>
<dbReference type="Gene3D" id="1.25.40.60">
    <property type="match status" value="1"/>
</dbReference>
<gene>
    <name evidence="3" type="ORF">SUZIE_105320</name>
</gene>
<keyword evidence="2" id="KW-0813">Transport</keyword>
<protein>
    <submittedName>
        <fullName evidence="3">Syntaxin-binding protein 2</fullName>
    </submittedName>
</protein>
<dbReference type="InterPro" id="IPR036045">
    <property type="entry name" value="Sec1-like_sf"/>
</dbReference>
<comment type="similarity">
    <text evidence="1">Belongs to the STXBP/unc-18/SEC1 family.</text>
</comment>
<keyword evidence="4" id="KW-1185">Reference proteome</keyword>
<dbReference type="SUPFAM" id="SSF56815">
    <property type="entry name" value="Sec1/munc18-like (SM) proteins"/>
    <property type="match status" value="1"/>
</dbReference>
<dbReference type="AlphaFoldDB" id="A0AA41MDN5"/>
<dbReference type="EMBL" id="JAATJV010142556">
    <property type="protein sequence ID" value="MBZ3869914.1"/>
    <property type="molecule type" value="Genomic_DNA"/>
</dbReference>
<proteinExistence type="inferred from homology"/>
<dbReference type="InterPro" id="IPR027482">
    <property type="entry name" value="Sec1-like_dom2"/>
</dbReference>
<comment type="caution">
    <text evidence="3">The sequence shown here is derived from an EMBL/GenBank/DDBJ whole genome shotgun (WGS) entry which is preliminary data.</text>
</comment>
<organism evidence="3 4">
    <name type="scientific">Sciurus carolinensis</name>
    <name type="common">Eastern gray squirrel</name>
    <dbReference type="NCBI Taxonomy" id="30640"/>
    <lineage>
        <taxon>Eukaryota</taxon>
        <taxon>Metazoa</taxon>
        <taxon>Chordata</taxon>
        <taxon>Craniata</taxon>
        <taxon>Vertebrata</taxon>
        <taxon>Euteleostomi</taxon>
        <taxon>Mammalia</taxon>
        <taxon>Eutheria</taxon>
        <taxon>Euarchontoglires</taxon>
        <taxon>Glires</taxon>
        <taxon>Rodentia</taxon>
        <taxon>Sciuromorpha</taxon>
        <taxon>Sciuridae</taxon>
        <taxon>Sciurinae</taxon>
        <taxon>Sciurini</taxon>
        <taxon>Sciurus</taxon>
    </lineage>
</organism>
<dbReference type="InterPro" id="IPR001619">
    <property type="entry name" value="Sec1-like"/>
</dbReference>
<dbReference type="Pfam" id="PF00995">
    <property type="entry name" value="Sec1"/>
    <property type="match status" value="1"/>
</dbReference>
<name>A0AA41MDN5_SCICA</name>
<dbReference type="Gene3D" id="3.40.50.1910">
    <property type="match status" value="1"/>
</dbReference>
<evidence type="ECO:0000313" key="3">
    <source>
        <dbReference type="EMBL" id="MBZ3869914.1"/>
    </source>
</evidence>
<reference evidence="3" key="1">
    <citation type="submission" date="2020-03" db="EMBL/GenBank/DDBJ databases">
        <title>Studies in the Genomics of Life Span.</title>
        <authorList>
            <person name="Glass D."/>
        </authorList>
    </citation>
    <scope>NUCLEOTIDE SEQUENCE</scope>
    <source>
        <strain evidence="3">SUZIE</strain>
        <tissue evidence="3">Muscle</tissue>
    </source>
</reference>
<dbReference type="Proteomes" id="UP001166674">
    <property type="component" value="Unassembled WGS sequence"/>
</dbReference>
<evidence type="ECO:0000256" key="2">
    <source>
        <dbReference type="ARBA" id="ARBA00022927"/>
    </source>
</evidence>
<evidence type="ECO:0000313" key="4">
    <source>
        <dbReference type="Proteomes" id="UP001166674"/>
    </source>
</evidence>